<dbReference type="SMART" id="SM00421">
    <property type="entry name" value="HTH_LUXR"/>
    <property type="match status" value="1"/>
</dbReference>
<dbReference type="InterPro" id="IPR000792">
    <property type="entry name" value="Tscrpt_reg_LuxR_C"/>
</dbReference>
<feature type="modified residue" description="4-aspartylphosphate" evidence="5">
    <location>
        <position position="59"/>
    </location>
</feature>
<evidence type="ECO:0000259" key="7">
    <source>
        <dbReference type="PROSITE" id="PS50110"/>
    </source>
</evidence>
<dbReference type="RefSeq" id="WP_065317758.1">
    <property type="nucleotide sequence ID" value="NZ_CP017477.1"/>
</dbReference>
<dbReference type="SUPFAM" id="SSF46894">
    <property type="entry name" value="C-terminal effector domain of the bipartite response regulators"/>
    <property type="match status" value="1"/>
</dbReference>
<proteinExistence type="predicted"/>
<keyword evidence="2" id="KW-0805">Transcription regulation</keyword>
<dbReference type="OrthoDB" id="9795108at2"/>
<evidence type="ECO:0008006" key="10">
    <source>
        <dbReference type="Google" id="ProtNLM"/>
    </source>
</evidence>
<protein>
    <recommendedName>
        <fullName evidence="10">LuxR family transcriptional regulator</fullName>
    </recommendedName>
</protein>
<dbReference type="CDD" id="cd17535">
    <property type="entry name" value="REC_NarL-like"/>
    <property type="match status" value="1"/>
</dbReference>
<keyword evidence="3" id="KW-0238">DNA-binding</keyword>
<dbReference type="InterPro" id="IPR058245">
    <property type="entry name" value="NreC/VraR/RcsB-like_REC"/>
</dbReference>
<dbReference type="PANTHER" id="PTHR43214">
    <property type="entry name" value="TWO-COMPONENT RESPONSE REGULATOR"/>
    <property type="match status" value="1"/>
</dbReference>
<dbReference type="PRINTS" id="PR00038">
    <property type="entry name" value="HTHLUXR"/>
</dbReference>
<dbReference type="KEGG" id="pob:LPB03_07720"/>
<name>A0A1B8U398_9FLAO</name>
<dbReference type="PROSITE" id="PS50043">
    <property type="entry name" value="HTH_LUXR_2"/>
    <property type="match status" value="1"/>
</dbReference>
<dbReference type="Gene3D" id="3.40.50.2300">
    <property type="match status" value="1"/>
</dbReference>
<dbReference type="Pfam" id="PF00072">
    <property type="entry name" value="Response_reg"/>
    <property type="match status" value="1"/>
</dbReference>
<dbReference type="InterPro" id="IPR001789">
    <property type="entry name" value="Sig_transdc_resp-reg_receiver"/>
</dbReference>
<dbReference type="InterPro" id="IPR016032">
    <property type="entry name" value="Sig_transdc_resp-reg_C-effctor"/>
</dbReference>
<dbReference type="SUPFAM" id="SSF52172">
    <property type="entry name" value="CheY-like"/>
    <property type="match status" value="1"/>
</dbReference>
<dbReference type="GO" id="GO:0000160">
    <property type="term" value="P:phosphorelay signal transduction system"/>
    <property type="evidence" value="ECO:0007669"/>
    <property type="project" value="InterPro"/>
</dbReference>
<sequence>MNPSRKITIILVDDHQMLRDGLRNLIEQKANLQILGEASNGREAIKLCAKLNPDVVITDVSMPNLNGIESAKQILKGNPEIKIIGLSMHANRKFVQAMFQAGGYGYLLKDGDVSELITAITTVMQNRKYLSKNINQDYLHSLNEEEDLNKISSRETEVLQLLTEGKSSKEIAELLFLSPKTVDVHRNNLMKKLELYTIPELTKYAIREGLTTL</sequence>
<evidence type="ECO:0000313" key="8">
    <source>
        <dbReference type="EMBL" id="OBY66291.1"/>
    </source>
</evidence>
<evidence type="ECO:0000256" key="2">
    <source>
        <dbReference type="ARBA" id="ARBA00023015"/>
    </source>
</evidence>
<dbReference type="EMBL" id="LSFM01000002">
    <property type="protein sequence ID" value="OBY66291.1"/>
    <property type="molecule type" value="Genomic_DNA"/>
</dbReference>
<dbReference type="PROSITE" id="PS00622">
    <property type="entry name" value="HTH_LUXR_1"/>
    <property type="match status" value="1"/>
</dbReference>
<evidence type="ECO:0000256" key="1">
    <source>
        <dbReference type="ARBA" id="ARBA00022553"/>
    </source>
</evidence>
<dbReference type="SMART" id="SM00448">
    <property type="entry name" value="REC"/>
    <property type="match status" value="1"/>
</dbReference>
<organism evidence="8 9">
    <name type="scientific">Polaribacter vadi</name>
    <dbReference type="NCBI Taxonomy" id="1774273"/>
    <lineage>
        <taxon>Bacteria</taxon>
        <taxon>Pseudomonadati</taxon>
        <taxon>Bacteroidota</taxon>
        <taxon>Flavobacteriia</taxon>
        <taxon>Flavobacteriales</taxon>
        <taxon>Flavobacteriaceae</taxon>
    </lineage>
</organism>
<accession>A0A1B8U398</accession>
<feature type="domain" description="HTH luxR-type" evidence="6">
    <location>
        <begin position="144"/>
        <end position="209"/>
    </location>
</feature>
<gene>
    <name evidence="8" type="ORF">LPB3_01105</name>
</gene>
<dbReference type="PANTHER" id="PTHR43214:SF41">
    <property type="entry name" value="NITRATE_NITRITE RESPONSE REGULATOR PROTEIN NARP"/>
    <property type="match status" value="1"/>
</dbReference>
<reference evidence="9" key="1">
    <citation type="submission" date="2016-02" db="EMBL/GenBank/DDBJ databases">
        <authorList>
            <person name="Shin S.-K."/>
            <person name="Yi H."/>
            <person name="Kim E."/>
        </authorList>
    </citation>
    <scope>NUCLEOTIDE SEQUENCE [LARGE SCALE GENOMIC DNA]</scope>
    <source>
        <strain evidence="9">LPB0003</strain>
    </source>
</reference>
<dbReference type="InterPro" id="IPR011006">
    <property type="entry name" value="CheY-like_superfamily"/>
</dbReference>
<dbReference type="Pfam" id="PF00196">
    <property type="entry name" value="GerE"/>
    <property type="match status" value="1"/>
</dbReference>
<dbReference type="Proteomes" id="UP000092584">
    <property type="component" value="Unassembled WGS sequence"/>
</dbReference>
<evidence type="ECO:0000313" key="9">
    <source>
        <dbReference type="Proteomes" id="UP000092584"/>
    </source>
</evidence>
<dbReference type="GO" id="GO:0003677">
    <property type="term" value="F:DNA binding"/>
    <property type="evidence" value="ECO:0007669"/>
    <property type="project" value="UniProtKB-KW"/>
</dbReference>
<dbReference type="GO" id="GO:0006355">
    <property type="term" value="P:regulation of DNA-templated transcription"/>
    <property type="evidence" value="ECO:0007669"/>
    <property type="project" value="InterPro"/>
</dbReference>
<dbReference type="CDD" id="cd06170">
    <property type="entry name" value="LuxR_C_like"/>
    <property type="match status" value="1"/>
</dbReference>
<keyword evidence="1 5" id="KW-0597">Phosphoprotein</keyword>
<evidence type="ECO:0000256" key="3">
    <source>
        <dbReference type="ARBA" id="ARBA00023125"/>
    </source>
</evidence>
<evidence type="ECO:0000256" key="5">
    <source>
        <dbReference type="PROSITE-ProRule" id="PRU00169"/>
    </source>
</evidence>
<comment type="caution">
    <text evidence="8">The sequence shown here is derived from an EMBL/GenBank/DDBJ whole genome shotgun (WGS) entry which is preliminary data.</text>
</comment>
<dbReference type="STRING" id="1774273.LPB03_07720"/>
<keyword evidence="4" id="KW-0804">Transcription</keyword>
<dbReference type="InterPro" id="IPR039420">
    <property type="entry name" value="WalR-like"/>
</dbReference>
<evidence type="ECO:0000259" key="6">
    <source>
        <dbReference type="PROSITE" id="PS50043"/>
    </source>
</evidence>
<evidence type="ECO:0000256" key="4">
    <source>
        <dbReference type="ARBA" id="ARBA00023163"/>
    </source>
</evidence>
<dbReference type="AlphaFoldDB" id="A0A1B8U398"/>
<dbReference type="PROSITE" id="PS50110">
    <property type="entry name" value="RESPONSE_REGULATORY"/>
    <property type="match status" value="1"/>
</dbReference>
<feature type="domain" description="Response regulatory" evidence="7">
    <location>
        <begin position="8"/>
        <end position="124"/>
    </location>
</feature>
<keyword evidence="9" id="KW-1185">Reference proteome</keyword>